<evidence type="ECO:0000256" key="2">
    <source>
        <dbReference type="SAM" id="MobiDB-lite"/>
    </source>
</evidence>
<evidence type="ECO:0000256" key="1">
    <source>
        <dbReference type="SAM" id="Coils"/>
    </source>
</evidence>
<feature type="coiled-coil region" evidence="1">
    <location>
        <begin position="16"/>
        <end position="43"/>
    </location>
</feature>
<dbReference type="OrthoDB" id="2692126at2759"/>
<feature type="region of interest" description="Disordered" evidence="2">
    <location>
        <begin position="61"/>
        <end position="158"/>
    </location>
</feature>
<organism evidence="3 4">
    <name type="scientific">Moniliophthora roreri (strain MCA 2997)</name>
    <name type="common">Cocoa frosty pod rot fungus</name>
    <name type="synonym">Crinipellis roreri</name>
    <dbReference type="NCBI Taxonomy" id="1381753"/>
    <lineage>
        <taxon>Eukaryota</taxon>
        <taxon>Fungi</taxon>
        <taxon>Dikarya</taxon>
        <taxon>Basidiomycota</taxon>
        <taxon>Agaricomycotina</taxon>
        <taxon>Agaricomycetes</taxon>
        <taxon>Agaricomycetidae</taxon>
        <taxon>Agaricales</taxon>
        <taxon>Marasmiineae</taxon>
        <taxon>Marasmiaceae</taxon>
        <taxon>Moniliophthora</taxon>
    </lineage>
</organism>
<feature type="compositionally biased region" description="Polar residues" evidence="2">
    <location>
        <begin position="91"/>
        <end position="106"/>
    </location>
</feature>
<keyword evidence="4" id="KW-1185">Reference proteome</keyword>
<evidence type="ECO:0000313" key="4">
    <source>
        <dbReference type="Proteomes" id="UP000017559"/>
    </source>
</evidence>
<feature type="compositionally biased region" description="Basic and acidic residues" evidence="2">
    <location>
        <begin position="61"/>
        <end position="76"/>
    </location>
</feature>
<keyword evidence="1" id="KW-0175">Coiled coil</keyword>
<sequence length="234" mass="26477">MAELSQLILLEVKQMRLEMKERVDKLLSQVQHLEKEAETLCHRLALVLDVLDITHLDEGEEEPQLRLDKGKERAVEELEEGSGSESGVEETPSNSTPESIVSESPTNESSDSPEEKKENSPEESTSSLSSNDLEDEIMSEGGSSTPRPKPREDRTQTQMMIEISTAVLEEMEKKKKNKGSKVAAPDSFEGDRKDTKKFLMEVEIYLQMHPTKYDNDEKKCLFLLSYLRGKNTEA</sequence>
<feature type="compositionally biased region" description="Low complexity" evidence="2">
    <location>
        <begin position="122"/>
        <end position="131"/>
    </location>
</feature>
<protein>
    <submittedName>
        <fullName evidence="3">Uncharacterized protein</fullName>
    </submittedName>
</protein>
<dbReference type="AlphaFoldDB" id="V2XRY2"/>
<feature type="region of interest" description="Disordered" evidence="2">
    <location>
        <begin position="171"/>
        <end position="190"/>
    </location>
</feature>
<proteinExistence type="predicted"/>
<accession>V2XRY2</accession>
<name>V2XRY2_MONRO</name>
<dbReference type="KEGG" id="mrr:Moror_14465"/>
<dbReference type="HOGENOM" id="CLU_000384_30_4_1"/>
<gene>
    <name evidence="3" type="ORF">Moror_14465</name>
</gene>
<reference evidence="3 4" key="1">
    <citation type="journal article" date="2014" name="BMC Genomics">
        <title>Genome and secretome analysis of the hemibiotrophic fungal pathogen, Moniliophthora roreri, which causes frosty pod rot disease of cacao: mechanisms of the biotrophic and necrotrophic phases.</title>
        <authorList>
            <person name="Meinhardt L.W."/>
            <person name="Costa G.G.L."/>
            <person name="Thomazella D.P.T."/>
            <person name="Teixeira P.J.P.L."/>
            <person name="Carazzolle M.F."/>
            <person name="Schuster S.C."/>
            <person name="Carlson J.E."/>
            <person name="Guiltinan M.J."/>
            <person name="Mieczkowski P."/>
            <person name="Farmer A."/>
            <person name="Ramaraj T."/>
            <person name="Crozier J."/>
            <person name="Davis R.E."/>
            <person name="Shao J."/>
            <person name="Melnick R.L."/>
            <person name="Pereira G.A.G."/>
            <person name="Bailey B.A."/>
        </authorList>
    </citation>
    <scope>NUCLEOTIDE SEQUENCE [LARGE SCALE GENOMIC DNA]</scope>
    <source>
        <strain evidence="3 4">MCA 2997</strain>
    </source>
</reference>
<dbReference type="EMBL" id="AWSO01002048">
    <property type="protein sequence ID" value="ESK82174.1"/>
    <property type="molecule type" value="Genomic_DNA"/>
</dbReference>
<dbReference type="Proteomes" id="UP000017559">
    <property type="component" value="Unassembled WGS sequence"/>
</dbReference>
<evidence type="ECO:0000313" key="3">
    <source>
        <dbReference type="EMBL" id="ESK82174.1"/>
    </source>
</evidence>
<comment type="caution">
    <text evidence="3">The sequence shown here is derived from an EMBL/GenBank/DDBJ whole genome shotgun (WGS) entry which is preliminary data.</text>
</comment>